<keyword evidence="4" id="KW-1185">Reference proteome</keyword>
<gene>
    <name evidence="1" type="ORF">IFDJLNFL_3556</name>
    <name evidence="2" type="ORF">MTDSW087_05788</name>
</gene>
<reference evidence="2 3" key="1">
    <citation type="submission" date="2019-06" db="EMBL/GenBank/DDBJ databases">
        <authorList>
            <person name="Rodrigo-Torres L."/>
            <person name="Arahal R. D."/>
            <person name="Lucena T."/>
        </authorList>
    </citation>
    <scope>NUCLEOTIDE SEQUENCE [LARGE SCALE GENOMIC DNA]</scope>
    <source>
        <strain evidence="2 3">SW08-7</strain>
    </source>
</reference>
<dbReference type="AlphaFoldDB" id="A0A564G7Y8"/>
<protein>
    <submittedName>
        <fullName evidence="2">Uncharacterized protein</fullName>
    </submittedName>
</protein>
<evidence type="ECO:0000313" key="4">
    <source>
        <dbReference type="Proteomes" id="UP001055303"/>
    </source>
</evidence>
<accession>A0A564G7Y8</accession>
<name>A0A564G7Y8_9HYPH</name>
<evidence type="ECO:0000313" key="3">
    <source>
        <dbReference type="Proteomes" id="UP000401717"/>
    </source>
</evidence>
<dbReference type="Proteomes" id="UP000401717">
    <property type="component" value="Unassembled WGS sequence"/>
</dbReference>
<evidence type="ECO:0000313" key="1">
    <source>
        <dbReference type="EMBL" id="GJD57649.1"/>
    </source>
</evidence>
<reference evidence="1" key="2">
    <citation type="journal article" date="2021" name="Front. Microbiol.">
        <title>Comprehensive Comparative Genomics and Phenotyping of Methylobacterium Species.</title>
        <authorList>
            <person name="Alessa O."/>
            <person name="Ogura Y."/>
            <person name="Fujitani Y."/>
            <person name="Takami H."/>
            <person name="Hayashi T."/>
            <person name="Sahin N."/>
            <person name="Tani A."/>
        </authorList>
    </citation>
    <scope>NUCLEOTIDE SEQUENCE</scope>
    <source>
        <strain evidence="1">DSM 22415</strain>
    </source>
</reference>
<evidence type="ECO:0000313" key="2">
    <source>
        <dbReference type="EMBL" id="VUF16038.1"/>
    </source>
</evidence>
<reference evidence="1" key="3">
    <citation type="submission" date="2021-08" db="EMBL/GenBank/DDBJ databases">
        <authorList>
            <person name="Tani A."/>
            <person name="Ola A."/>
            <person name="Ogura Y."/>
            <person name="Katsura K."/>
            <person name="Hayashi T."/>
        </authorList>
    </citation>
    <scope>NUCLEOTIDE SEQUENCE</scope>
    <source>
        <strain evidence="1">DSM 22415</strain>
    </source>
</reference>
<dbReference type="EMBL" id="CABFVH010000087">
    <property type="protein sequence ID" value="VUF16038.1"/>
    <property type="molecule type" value="Genomic_DNA"/>
</dbReference>
<organism evidence="2 3">
    <name type="scientific">Methylobacterium dankookense</name>
    <dbReference type="NCBI Taxonomy" id="560405"/>
    <lineage>
        <taxon>Bacteria</taxon>
        <taxon>Pseudomonadati</taxon>
        <taxon>Pseudomonadota</taxon>
        <taxon>Alphaproteobacteria</taxon>
        <taxon>Hyphomicrobiales</taxon>
        <taxon>Methylobacteriaceae</taxon>
        <taxon>Methylobacterium</taxon>
    </lineage>
</organism>
<proteinExistence type="predicted"/>
<dbReference type="Proteomes" id="UP001055303">
    <property type="component" value="Unassembled WGS sequence"/>
</dbReference>
<sequence>MSWFMRGRRSRPAVNFLGLELVATGRSGSLTVGIITDHAYLLPDPDAFLPMQASCRGSVKVDLERDADRGGAALRTRVRASTPVMTIVGEEIEARQAAYLDRVQALLGDARDAAKAPLQRLGMSDRQIERLERRGTPSRFLNLTWPCDIAVDDVLPGGTEFGPGDRLYSFTRWEDRAFRLQLPRAVAEALDLRTPARVIPTRWGGEPLRAVVVGRSELGDGQQMWVTLKLAGRPTFPDEERCRIEIHAPRLTQGYPPPVEEVVAQDDSGYRDRWGLTAEERAGMRQRGRGGGLFARPAYKRERALEAAEEAERRRTAPPLALMKPAAKSRLGDTGLPRLELSEAEWKAAGIRTTKRRTMTVTPEITVDVRIGHDAVALKLDADFAASAARRVVEAMAAAEPGGEGDASSPPVLFASCLLPSGVAETVMSGDWLELAFIPAMGERHRERGPVVAARCEIDGERRVRLGLALLAGAVRVEGTMKVHGAVLADPDGAREVLAVPRSCVRRLPDQTADGPEGVILVHVGERALAPVRVRLGLMGREVVEIETAVPLRAEEAIVYDLGGLDDAVFLFRAGQKQAAGAADRLRYRANLNRADRRQ</sequence>
<dbReference type="EMBL" id="BPQI01000111">
    <property type="protein sequence ID" value="GJD57649.1"/>
    <property type="molecule type" value="Genomic_DNA"/>
</dbReference>